<evidence type="ECO:0000259" key="1">
    <source>
        <dbReference type="PROSITE" id="PS50206"/>
    </source>
</evidence>
<comment type="caution">
    <text evidence="2">The sequence shown here is derived from an EMBL/GenBank/DDBJ whole genome shotgun (WGS) entry which is preliminary data.</text>
</comment>
<feature type="domain" description="Rhodanese" evidence="1">
    <location>
        <begin position="49"/>
        <end position="136"/>
    </location>
</feature>
<dbReference type="PANTHER" id="PTHR43031:SF1">
    <property type="entry name" value="PYRIDINE NUCLEOTIDE-DISULPHIDE OXIDOREDUCTASE"/>
    <property type="match status" value="1"/>
</dbReference>
<reference evidence="2 3" key="1">
    <citation type="journal article" date="2015" name="Nature">
        <title>rRNA introns, odd ribosomes, and small enigmatic genomes across a large radiation of phyla.</title>
        <authorList>
            <person name="Brown C.T."/>
            <person name="Hug L.A."/>
            <person name="Thomas B.C."/>
            <person name="Sharon I."/>
            <person name="Castelle C.J."/>
            <person name="Singh A."/>
            <person name="Wilkins M.J."/>
            <person name="Williams K.H."/>
            <person name="Banfield J.F."/>
        </authorList>
    </citation>
    <scope>NUCLEOTIDE SEQUENCE [LARGE SCALE GENOMIC DNA]</scope>
</reference>
<dbReference type="Gene3D" id="3.40.250.10">
    <property type="entry name" value="Rhodanese-like domain"/>
    <property type="match status" value="1"/>
</dbReference>
<dbReference type="InterPro" id="IPR036873">
    <property type="entry name" value="Rhodanese-like_dom_sf"/>
</dbReference>
<dbReference type="Proteomes" id="UP000033869">
    <property type="component" value="Unassembled WGS sequence"/>
</dbReference>
<organism evidence="2 3">
    <name type="scientific">candidate division CPR2 bacterium GW2011_GWC1_41_48</name>
    <dbReference type="NCBI Taxonomy" id="1618344"/>
    <lineage>
        <taxon>Bacteria</taxon>
        <taxon>Bacteria division CPR2</taxon>
    </lineage>
</organism>
<dbReference type="Pfam" id="PF00581">
    <property type="entry name" value="Rhodanese"/>
    <property type="match status" value="1"/>
</dbReference>
<proteinExistence type="predicted"/>
<evidence type="ECO:0000313" key="3">
    <source>
        <dbReference type="Proteomes" id="UP000033869"/>
    </source>
</evidence>
<dbReference type="PANTHER" id="PTHR43031">
    <property type="entry name" value="FAD-DEPENDENT OXIDOREDUCTASE"/>
    <property type="match status" value="1"/>
</dbReference>
<dbReference type="EMBL" id="LCBL01000003">
    <property type="protein sequence ID" value="KKS09013.1"/>
    <property type="molecule type" value="Genomic_DNA"/>
</dbReference>
<dbReference type="SUPFAM" id="SSF52821">
    <property type="entry name" value="Rhodanese/Cell cycle control phosphatase"/>
    <property type="match status" value="1"/>
</dbReference>
<dbReference type="CDD" id="cd00158">
    <property type="entry name" value="RHOD"/>
    <property type="match status" value="1"/>
</dbReference>
<accession>A0A0G0Z7I4</accession>
<name>A0A0G0Z7I4_UNCC2</name>
<dbReference type="InterPro" id="IPR001763">
    <property type="entry name" value="Rhodanese-like_dom"/>
</dbReference>
<dbReference type="InterPro" id="IPR050229">
    <property type="entry name" value="GlpE_sulfurtransferase"/>
</dbReference>
<protein>
    <recommendedName>
        <fullName evidence="1">Rhodanese domain-containing protein</fullName>
    </recommendedName>
</protein>
<sequence>MLKKYVPICWFVVLVMVVWQGGVLAKRMTGEKHEGIITSNQVYQIVEKNNNEYIILDIRDSSSFKSGHIPNAMNYNIDDLRKVIENLPKDRSYIVTGKDTNDISEAINLFKENKLSVFVHQGGMDDWLANKLPVESASKIGFVLVGAES</sequence>
<evidence type="ECO:0000313" key="2">
    <source>
        <dbReference type="EMBL" id="KKS09013.1"/>
    </source>
</evidence>
<gene>
    <name evidence="2" type="ORF">UU65_C0003G0068</name>
</gene>
<dbReference type="AlphaFoldDB" id="A0A0G0Z7I4"/>
<dbReference type="PROSITE" id="PS50206">
    <property type="entry name" value="RHODANESE_3"/>
    <property type="match status" value="1"/>
</dbReference>
<dbReference type="SMART" id="SM00450">
    <property type="entry name" value="RHOD"/>
    <property type="match status" value="1"/>
</dbReference>